<dbReference type="Proteomes" id="UP000005713">
    <property type="component" value="Unassembled WGS sequence"/>
</dbReference>
<proteinExistence type="predicted"/>
<dbReference type="InterPro" id="IPR012675">
    <property type="entry name" value="Beta-grasp_dom_sf"/>
</dbReference>
<protein>
    <recommendedName>
        <fullName evidence="3">ThiS family protein</fullName>
    </recommendedName>
</protein>
<dbReference type="OrthoDB" id="8087696at2"/>
<gene>
    <name evidence="1" type="ORF">SSE37_05812</name>
</gene>
<dbReference type="eggNOG" id="COG1977">
    <property type="taxonomic scope" value="Bacteria"/>
</dbReference>
<dbReference type="SUPFAM" id="SSF54285">
    <property type="entry name" value="MoaD/ThiS"/>
    <property type="match status" value="1"/>
</dbReference>
<dbReference type="InterPro" id="IPR016155">
    <property type="entry name" value="Mopterin_synth/thiamin_S_b"/>
</dbReference>
<evidence type="ECO:0008006" key="3">
    <source>
        <dbReference type="Google" id="ProtNLM"/>
    </source>
</evidence>
<name>A3K9K3_SAGS3</name>
<dbReference type="CDD" id="cd17040">
    <property type="entry name" value="Ubl_MoaD_like"/>
    <property type="match status" value="1"/>
</dbReference>
<comment type="caution">
    <text evidence="1">The sequence shown here is derived from an EMBL/GenBank/DDBJ whole genome shotgun (WGS) entry which is preliminary data.</text>
</comment>
<dbReference type="RefSeq" id="WP_005863082.1">
    <property type="nucleotide sequence ID" value="NZ_AAYA01000018.1"/>
</dbReference>
<keyword evidence="2" id="KW-1185">Reference proteome</keyword>
<dbReference type="Gene3D" id="3.10.20.30">
    <property type="match status" value="1"/>
</dbReference>
<evidence type="ECO:0000313" key="2">
    <source>
        <dbReference type="Proteomes" id="UP000005713"/>
    </source>
</evidence>
<dbReference type="InterPro" id="IPR003749">
    <property type="entry name" value="ThiS/MoaD-like"/>
</dbReference>
<organism evidence="1 2">
    <name type="scientific">Sagittula stellata (strain ATCC 700073 / DSM 11524 / E-37)</name>
    <dbReference type="NCBI Taxonomy" id="388399"/>
    <lineage>
        <taxon>Bacteria</taxon>
        <taxon>Pseudomonadati</taxon>
        <taxon>Pseudomonadota</taxon>
        <taxon>Alphaproteobacteria</taxon>
        <taxon>Rhodobacterales</taxon>
        <taxon>Roseobacteraceae</taxon>
        <taxon>Sagittula</taxon>
    </lineage>
</organism>
<accession>A3K9K3</accession>
<sequence>MAQVTVHLWSGLRRLTDGAETVEVEASTVGEALDALATAHPGVKPVLDAGVSVVIDGEMTTSRHQQITPDNEIYLMQRLKGG</sequence>
<dbReference type="Pfam" id="PF02597">
    <property type="entry name" value="ThiS"/>
    <property type="match status" value="1"/>
</dbReference>
<evidence type="ECO:0000313" key="1">
    <source>
        <dbReference type="EMBL" id="EBA06147.1"/>
    </source>
</evidence>
<reference evidence="1 2" key="1">
    <citation type="submission" date="2006-06" db="EMBL/GenBank/DDBJ databases">
        <authorList>
            <person name="Moran M.A."/>
            <person name="Ferriera S."/>
            <person name="Johnson J."/>
            <person name="Kravitz S."/>
            <person name="Beeson K."/>
            <person name="Sutton G."/>
            <person name="Rogers Y.-H."/>
            <person name="Friedman R."/>
            <person name="Frazier M."/>
            <person name="Venter J.C."/>
        </authorList>
    </citation>
    <scope>NUCLEOTIDE SEQUENCE [LARGE SCALE GENOMIC DNA]</scope>
    <source>
        <strain evidence="1 2">E-37</strain>
    </source>
</reference>
<dbReference type="EMBL" id="AAYA01000018">
    <property type="protein sequence ID" value="EBA06147.1"/>
    <property type="molecule type" value="Genomic_DNA"/>
</dbReference>
<dbReference type="AlphaFoldDB" id="A3K9K3"/>